<dbReference type="EMBL" id="ONZQ02000004">
    <property type="protein sequence ID" value="SPO01191.1"/>
    <property type="molecule type" value="Genomic_DNA"/>
</dbReference>
<dbReference type="InterPro" id="IPR056884">
    <property type="entry name" value="NPHP3-like_N"/>
</dbReference>
<name>A0AAE8MV69_9PEZI</name>
<dbReference type="InterPro" id="IPR031350">
    <property type="entry name" value="Goodbye_dom"/>
</dbReference>
<reference evidence="4" key="1">
    <citation type="submission" date="2018-03" db="EMBL/GenBank/DDBJ databases">
        <authorList>
            <person name="Guldener U."/>
        </authorList>
    </citation>
    <scope>NUCLEOTIDE SEQUENCE</scope>
</reference>
<dbReference type="Gene3D" id="3.40.50.300">
    <property type="entry name" value="P-loop containing nucleotide triphosphate hydrolases"/>
    <property type="match status" value="1"/>
</dbReference>
<evidence type="ECO:0000256" key="1">
    <source>
        <dbReference type="ARBA" id="ARBA00022737"/>
    </source>
</evidence>
<sequence>MALSHNNPSVSEETDLGTMWQEALIQYYEECGTDLRALPASSFNFDRIRTEQEQQLLLFSEYRHNKGKVDKLRSLISKNSEIIIGVATHIANAASAAFPPSAAILTAFNYVMNASNAVSQDYDMIISFFDIMHSFLERISMLESRMPGEWQFRRFLINVFSAMMTLSAIARKCRLKGRLNKWAKALIDGSDPKLKGAFDSLHMHLQRFESAVMLTTLKHTLDSGRKLDGLGQDVKQVHISIEKNLALSQQNYVLGLESRGHAKEAAHTSHEILTVLARQEGEYTAGLHQVINTLNQISTPKAAQEKVVDAGNRKSMAMRTLETILQYDLDNRADLTDIEAHHLDGTCSWVPAQAEFSDFKAGKVPLLWVSGPAGIGKSTLAYTAVKALQRELIGDTSVVHFFFREDGERKHASQMLRSCALQVASRDNGYREEAVADVQAYEKRPRDKTISPELPSDEAKMWELLFQNKFSKKSKRRLVLVLDGVDEVEEKDRKYIDMILGNISGSGDMNIQVLFTSDPDSFAPDIDTTKLHTLKITKELVLPDMRTVIVERLKNLSRLRKLPPPAKRKIIARLSKQADTMRYLEHMLLRLNQLGRETLVLRQLNDLPLSTAELYKNILEDCQKARTDREIVILRKFFAWIAYAPQPLPLGSANALLGSIADDNTINIDEEIEHRCSRILRVSSSTPDRDDEESQAGSDSGSDTKADPDDFDGLDIKMNKDDDYEVDDINDCFVNIVFQEKGLRNYFRPIHNQEIDKLRSPASLAHVIILETIRSILCTEKEGPVHYGDTILRTHATTGWRWSLQRINPAELSETETARVIESIGDILSNVGGSILKMESQYRPWEPTDIPCVLGATEEEIQGTLDCLHEWAIRATDLPPSLISEATVTWVRPLARNPRELLIKLAEAHATNWLKSYGHRDDMHNYYSFSFAHYALYQGRDLPAVQENEKRRNYFASSNGSINNDSFTIVSGAFPHIDMTAQSYLSVAISMSSHGWEVTPELRLQQLDLALQHSDTDIERMEIYMRMTGLQAELARLEKFTIRESDSEALDAASNEMGESAPDKSDQWAAEALQSITKAAEIASNLSDNSMKDEKVQKICCSVWIFKAKVELLNGDSTNIIAHCRRALQTCSKKEIPAHYEILRPLADDENWPVFLEVIKVLRTDEKVGPWVFLDWYMDDLHKAAKATGEVEFVLELYRGALPSGSDMHESDDALFVGFARFYRDVVGTDGAIAKAKALLNRAIDSRVTTRYVAEASFCLSDILLEEFRHSTQPRDKTAVYNDMRDLVKRVGESMGAEFDPSQSQTAIPLAHMARRMDPVEFQKGLEKTFAGCVAALTDETGWNDMLSLRVLARVLALIGLEREAEIAATCQIYILNMDIFRQENGLGEASSEDGDAEGNQKSREDDEDFGGKDAEENDRNPGNESSDEKDGEAVSTDSNRTVSMPTQPEGGGHHEDVEAEDTDKESVSDVENLRSLDDQAIRCTGCSVYTAAWGGIPVYLCYYCTEVNLCQDCFDKRAKRIAGGSSDEAQVLCPEGHKYIQMPVEGWDGMKNGVFTIDGKKVPFQDWLLELKEKKWPEAWDKFWREQ</sequence>
<dbReference type="Pfam" id="PF24883">
    <property type="entry name" value="NPHP3_N"/>
    <property type="match status" value="1"/>
</dbReference>
<dbReference type="PANTHER" id="PTHR10039">
    <property type="entry name" value="AMELOGENIN"/>
    <property type="match status" value="1"/>
</dbReference>
<keyword evidence="1" id="KW-0677">Repeat</keyword>
<feature type="domain" description="NACHT" evidence="3">
    <location>
        <begin position="365"/>
        <end position="503"/>
    </location>
</feature>
<evidence type="ECO:0000256" key="2">
    <source>
        <dbReference type="SAM" id="MobiDB-lite"/>
    </source>
</evidence>
<accession>A0AAE8MV69</accession>
<dbReference type="PANTHER" id="PTHR10039:SF17">
    <property type="entry name" value="FUNGAL STAND N-TERMINAL GOODBYE DOMAIN-CONTAINING PROTEIN-RELATED"/>
    <property type="match status" value="1"/>
</dbReference>
<protein>
    <recommendedName>
        <fullName evidence="3">NACHT domain-containing protein</fullName>
    </recommendedName>
</protein>
<evidence type="ECO:0000313" key="4">
    <source>
        <dbReference type="EMBL" id="SPO01191.1"/>
    </source>
</evidence>
<evidence type="ECO:0000313" key="5">
    <source>
        <dbReference type="Proteomes" id="UP001187682"/>
    </source>
</evidence>
<feature type="region of interest" description="Disordered" evidence="2">
    <location>
        <begin position="1388"/>
        <end position="1471"/>
    </location>
</feature>
<keyword evidence="5" id="KW-1185">Reference proteome</keyword>
<feature type="compositionally biased region" description="Basic and acidic residues" evidence="2">
    <location>
        <begin position="702"/>
        <end position="714"/>
    </location>
</feature>
<dbReference type="InterPro" id="IPR007111">
    <property type="entry name" value="NACHT_NTPase"/>
</dbReference>
<dbReference type="InterPro" id="IPR027417">
    <property type="entry name" value="P-loop_NTPase"/>
</dbReference>
<dbReference type="SUPFAM" id="SSF52540">
    <property type="entry name" value="P-loop containing nucleoside triphosphate hydrolases"/>
    <property type="match status" value="1"/>
</dbReference>
<dbReference type="PROSITE" id="PS50837">
    <property type="entry name" value="NACHT"/>
    <property type="match status" value="1"/>
</dbReference>
<proteinExistence type="predicted"/>
<feature type="compositionally biased region" description="Basic and acidic residues" evidence="2">
    <location>
        <begin position="1399"/>
        <end position="1433"/>
    </location>
</feature>
<feature type="region of interest" description="Disordered" evidence="2">
    <location>
        <begin position="683"/>
        <end position="714"/>
    </location>
</feature>
<feature type="compositionally biased region" description="Polar residues" evidence="2">
    <location>
        <begin position="1436"/>
        <end position="1447"/>
    </location>
</feature>
<evidence type="ECO:0000259" key="3">
    <source>
        <dbReference type="PROSITE" id="PS50837"/>
    </source>
</evidence>
<gene>
    <name evidence="4" type="ORF">DNG_03938</name>
</gene>
<comment type="caution">
    <text evidence="4">The sequence shown here is derived from an EMBL/GenBank/DDBJ whole genome shotgun (WGS) entry which is preliminary data.</text>
</comment>
<organism evidence="4 5">
    <name type="scientific">Cephalotrichum gorgonifer</name>
    <dbReference type="NCBI Taxonomy" id="2041049"/>
    <lineage>
        <taxon>Eukaryota</taxon>
        <taxon>Fungi</taxon>
        <taxon>Dikarya</taxon>
        <taxon>Ascomycota</taxon>
        <taxon>Pezizomycotina</taxon>
        <taxon>Sordariomycetes</taxon>
        <taxon>Hypocreomycetidae</taxon>
        <taxon>Microascales</taxon>
        <taxon>Microascaceae</taxon>
        <taxon>Cephalotrichum</taxon>
    </lineage>
</organism>
<dbReference type="Pfam" id="PF17109">
    <property type="entry name" value="Goodbye"/>
    <property type="match status" value="1"/>
</dbReference>
<dbReference type="Proteomes" id="UP001187682">
    <property type="component" value="Unassembled WGS sequence"/>
</dbReference>